<accession>A0ABQ4TG79</accession>
<dbReference type="EMBL" id="BPQV01000016">
    <property type="protein sequence ID" value="GJE29451.1"/>
    <property type="molecule type" value="Genomic_DNA"/>
</dbReference>
<dbReference type="RefSeq" id="WP_238314013.1">
    <property type="nucleotide sequence ID" value="NZ_BPQV01000016.1"/>
</dbReference>
<reference evidence="2" key="2">
    <citation type="submission" date="2021-08" db="EMBL/GenBank/DDBJ databases">
        <authorList>
            <person name="Tani A."/>
            <person name="Ola A."/>
            <person name="Ogura Y."/>
            <person name="Katsura K."/>
            <person name="Hayashi T."/>
        </authorList>
    </citation>
    <scope>NUCLEOTIDE SEQUENCE</scope>
    <source>
        <strain evidence="2">NBRC 15689</strain>
    </source>
</reference>
<feature type="region of interest" description="Disordered" evidence="1">
    <location>
        <begin position="45"/>
        <end position="65"/>
    </location>
</feature>
<evidence type="ECO:0000313" key="2">
    <source>
        <dbReference type="EMBL" id="GJE29451.1"/>
    </source>
</evidence>
<gene>
    <name evidence="2" type="ORF">LKMONMHP_4332</name>
</gene>
<comment type="caution">
    <text evidence="2">The sequence shown here is derived from an EMBL/GenBank/DDBJ whole genome shotgun (WGS) entry which is preliminary data.</text>
</comment>
<proteinExistence type="predicted"/>
<feature type="compositionally biased region" description="Polar residues" evidence="1">
    <location>
        <begin position="1"/>
        <end position="14"/>
    </location>
</feature>
<evidence type="ECO:0000313" key="3">
    <source>
        <dbReference type="Proteomes" id="UP001055156"/>
    </source>
</evidence>
<reference evidence="2" key="1">
    <citation type="journal article" date="2021" name="Front. Microbiol.">
        <title>Comprehensive Comparative Genomics and Phenotyping of Methylobacterium Species.</title>
        <authorList>
            <person name="Alessa O."/>
            <person name="Ogura Y."/>
            <person name="Fujitani Y."/>
            <person name="Takami H."/>
            <person name="Hayashi T."/>
            <person name="Sahin N."/>
            <person name="Tani A."/>
        </authorList>
    </citation>
    <scope>NUCLEOTIDE SEQUENCE</scope>
    <source>
        <strain evidence="2">NBRC 15689</strain>
    </source>
</reference>
<sequence>MQTAPQEPSESSGMSDLKELDVEDDGQRVLKIREHVRSILKKIPLRTPSSDHQGALSRCFPKGPAFREGYRMAHPG</sequence>
<evidence type="ECO:0000256" key="1">
    <source>
        <dbReference type="SAM" id="MobiDB-lite"/>
    </source>
</evidence>
<dbReference type="Proteomes" id="UP001055156">
    <property type="component" value="Unassembled WGS sequence"/>
</dbReference>
<organism evidence="2 3">
    <name type="scientific">Methylobacterium organophilum</name>
    <dbReference type="NCBI Taxonomy" id="410"/>
    <lineage>
        <taxon>Bacteria</taxon>
        <taxon>Pseudomonadati</taxon>
        <taxon>Pseudomonadota</taxon>
        <taxon>Alphaproteobacteria</taxon>
        <taxon>Hyphomicrobiales</taxon>
        <taxon>Methylobacteriaceae</taxon>
        <taxon>Methylobacterium</taxon>
    </lineage>
</organism>
<keyword evidence="3" id="KW-1185">Reference proteome</keyword>
<protein>
    <submittedName>
        <fullName evidence="2">Uncharacterized protein</fullName>
    </submittedName>
</protein>
<name>A0ABQ4TG79_METOR</name>
<feature type="region of interest" description="Disordered" evidence="1">
    <location>
        <begin position="1"/>
        <end position="23"/>
    </location>
</feature>